<evidence type="ECO:0000256" key="1">
    <source>
        <dbReference type="ARBA" id="ARBA00005854"/>
    </source>
</evidence>
<feature type="region of interest" description="Disordered" evidence="5">
    <location>
        <begin position="319"/>
        <end position="344"/>
    </location>
</feature>
<dbReference type="Pfam" id="PF00389">
    <property type="entry name" value="2-Hacid_dh"/>
    <property type="match status" value="1"/>
</dbReference>
<dbReference type="PANTHER" id="PTHR43761:SF1">
    <property type="entry name" value="D-ISOMER SPECIFIC 2-HYDROXYACID DEHYDROGENASE CATALYTIC DOMAIN-CONTAINING PROTEIN-RELATED"/>
    <property type="match status" value="1"/>
</dbReference>
<dbReference type="InterPro" id="IPR043322">
    <property type="entry name" value="CtBP"/>
</dbReference>
<evidence type="ECO:0000256" key="5">
    <source>
        <dbReference type="SAM" id="MobiDB-lite"/>
    </source>
</evidence>
<feature type="domain" description="D-isomer specific 2-hydroxyacid dehydrogenase catalytic" evidence="6">
    <location>
        <begin position="20"/>
        <end position="320"/>
    </location>
</feature>
<gene>
    <name evidence="8" type="ORF">OKJ99_13360</name>
</gene>
<feature type="domain" description="D-isomer specific 2-hydroxyacid dehydrogenase NAD-binding" evidence="7">
    <location>
        <begin position="117"/>
        <end position="289"/>
    </location>
</feature>
<feature type="compositionally biased region" description="Low complexity" evidence="5">
    <location>
        <begin position="324"/>
        <end position="344"/>
    </location>
</feature>
<dbReference type="RefSeq" id="WP_326016283.1">
    <property type="nucleotide sequence ID" value="NZ_JAOZYC010000094.1"/>
</dbReference>
<dbReference type="Proteomes" id="UP001354931">
    <property type="component" value="Unassembled WGS sequence"/>
</dbReference>
<comment type="caution">
    <text evidence="8">The sequence shown here is derived from an EMBL/GenBank/DDBJ whole genome shotgun (WGS) entry which is preliminary data.</text>
</comment>
<dbReference type="PROSITE" id="PS00671">
    <property type="entry name" value="D_2_HYDROXYACID_DH_3"/>
    <property type="match status" value="1"/>
</dbReference>
<sequence length="344" mass="36426">MALEDGVPRPVVVITDTEELDPAPGIRLLADAGWEVRVAGSRDPEAIGAVAHDADALIVGYARVDADLLDRVPKVRMLATMSAGYDMVDIAEAERRGLWVANLPGGATEDVAVHALAQALALTRRLPQADAVVRSGGWSGELREVPRRASELTLGLVGMGRIARTLARLAAPLFGGIAAHDPRATDWPEGVERLDLDTLVERADVLSLHIPSTPQTKGLVDAGLLSRMRPGSVLVNVSRGDLVDPVALLAALDGGHLAGAALDVFPVEPPAADDRLRSHPRLLLSPHSAFLSDASLRAYVTEPARNVIAWWATGRPHTPVVDPTSRNASRTTSRTASRTQGVLA</sequence>
<dbReference type="CDD" id="cd05299">
    <property type="entry name" value="CtBP_dh"/>
    <property type="match status" value="1"/>
</dbReference>
<dbReference type="Gene3D" id="3.40.50.720">
    <property type="entry name" value="NAD(P)-binding Rossmann-like Domain"/>
    <property type="match status" value="2"/>
</dbReference>
<dbReference type="Pfam" id="PF02826">
    <property type="entry name" value="2-Hacid_dh_C"/>
    <property type="match status" value="1"/>
</dbReference>
<reference evidence="8 9" key="1">
    <citation type="submission" date="2022-10" db="EMBL/GenBank/DDBJ databases">
        <authorList>
            <person name="Xie J."/>
            <person name="Shen N."/>
        </authorList>
    </citation>
    <scope>NUCLEOTIDE SEQUENCE [LARGE SCALE GENOMIC DNA]</scope>
    <source>
        <strain evidence="8 9">YIM65594</strain>
    </source>
</reference>
<dbReference type="InterPro" id="IPR050418">
    <property type="entry name" value="D-iso_2-hydroxyacid_DH_PdxB"/>
</dbReference>
<dbReference type="EMBL" id="JAOZYC010000094">
    <property type="protein sequence ID" value="MEB8338487.1"/>
    <property type="molecule type" value="Genomic_DNA"/>
</dbReference>
<protein>
    <submittedName>
        <fullName evidence="8">C-terminal binding protein</fullName>
    </submittedName>
</protein>
<evidence type="ECO:0000259" key="7">
    <source>
        <dbReference type="Pfam" id="PF02826"/>
    </source>
</evidence>
<dbReference type="SUPFAM" id="SSF51735">
    <property type="entry name" value="NAD(P)-binding Rossmann-fold domains"/>
    <property type="match status" value="1"/>
</dbReference>
<dbReference type="SUPFAM" id="SSF52283">
    <property type="entry name" value="Formate/glycerate dehydrogenase catalytic domain-like"/>
    <property type="match status" value="1"/>
</dbReference>
<organism evidence="8 9">
    <name type="scientific">Streptomyces endophyticus</name>
    <dbReference type="NCBI Taxonomy" id="714166"/>
    <lineage>
        <taxon>Bacteria</taxon>
        <taxon>Bacillati</taxon>
        <taxon>Actinomycetota</taxon>
        <taxon>Actinomycetes</taxon>
        <taxon>Kitasatosporales</taxon>
        <taxon>Streptomycetaceae</taxon>
        <taxon>Streptomyces</taxon>
    </lineage>
</organism>
<keyword evidence="3" id="KW-0520">NAD</keyword>
<evidence type="ECO:0000313" key="8">
    <source>
        <dbReference type="EMBL" id="MEB8338487.1"/>
    </source>
</evidence>
<keyword evidence="2 4" id="KW-0560">Oxidoreductase</keyword>
<evidence type="ECO:0000256" key="2">
    <source>
        <dbReference type="ARBA" id="ARBA00023002"/>
    </source>
</evidence>
<dbReference type="InterPro" id="IPR006139">
    <property type="entry name" value="D-isomer_2_OHA_DH_cat_dom"/>
</dbReference>
<evidence type="ECO:0000259" key="6">
    <source>
        <dbReference type="Pfam" id="PF00389"/>
    </source>
</evidence>
<accession>A0ABU6F6M8</accession>
<dbReference type="InterPro" id="IPR036291">
    <property type="entry name" value="NAD(P)-bd_dom_sf"/>
</dbReference>
<dbReference type="PROSITE" id="PS00670">
    <property type="entry name" value="D_2_HYDROXYACID_DH_2"/>
    <property type="match status" value="1"/>
</dbReference>
<evidence type="ECO:0000313" key="9">
    <source>
        <dbReference type="Proteomes" id="UP001354931"/>
    </source>
</evidence>
<evidence type="ECO:0000256" key="3">
    <source>
        <dbReference type="ARBA" id="ARBA00023027"/>
    </source>
</evidence>
<evidence type="ECO:0000256" key="4">
    <source>
        <dbReference type="RuleBase" id="RU003719"/>
    </source>
</evidence>
<comment type="similarity">
    <text evidence="1 4">Belongs to the D-isomer specific 2-hydroxyacid dehydrogenase family.</text>
</comment>
<proteinExistence type="inferred from homology"/>
<dbReference type="InterPro" id="IPR006140">
    <property type="entry name" value="D-isomer_DH_NAD-bd"/>
</dbReference>
<dbReference type="PANTHER" id="PTHR43761">
    <property type="entry name" value="D-ISOMER SPECIFIC 2-HYDROXYACID DEHYDROGENASE FAMILY PROTEIN (AFU_ORTHOLOGUE AFUA_1G13630)"/>
    <property type="match status" value="1"/>
</dbReference>
<dbReference type="InterPro" id="IPR029753">
    <property type="entry name" value="D-isomer_DH_CS"/>
</dbReference>
<keyword evidence="9" id="KW-1185">Reference proteome</keyword>
<name>A0ABU6F6M8_9ACTN</name>